<keyword evidence="7" id="KW-0440">LIM domain</keyword>
<name>A0A1L8GHJ9_XENLA</name>
<dbReference type="GO" id="GO:0005737">
    <property type="term" value="C:cytoplasm"/>
    <property type="evidence" value="ECO:0007669"/>
    <property type="project" value="UniProtKB-SubCell"/>
</dbReference>
<evidence type="ECO:0000256" key="1">
    <source>
        <dbReference type="ARBA" id="ARBA00004496"/>
    </source>
</evidence>
<dbReference type="Gene3D" id="2.10.110.10">
    <property type="entry name" value="Cysteine Rich Protein"/>
    <property type="match status" value="2"/>
</dbReference>
<accession>A0A1L8GHJ9</accession>
<dbReference type="Proteomes" id="UP000186698">
    <property type="component" value="Chromosome 4S"/>
</dbReference>
<dbReference type="GO" id="GO:0005634">
    <property type="term" value="C:nucleus"/>
    <property type="evidence" value="ECO:0000318"/>
    <property type="project" value="GO_Central"/>
</dbReference>
<dbReference type="CDD" id="cd09829">
    <property type="entry name" value="PET_testin"/>
    <property type="match status" value="1"/>
</dbReference>
<dbReference type="PANTHER" id="PTHR24211">
    <property type="entry name" value="LIM DOMAIN-CONTAINING PROTEIN"/>
    <property type="match status" value="1"/>
</dbReference>
<dbReference type="Xenbase" id="XB-GENE-17345970">
    <property type="gene designation" value="lmcd1.S"/>
</dbReference>
<dbReference type="PROSITE" id="PS50023">
    <property type="entry name" value="LIM_DOMAIN_2"/>
    <property type="match status" value="2"/>
</dbReference>
<protein>
    <submittedName>
        <fullName evidence="10">LIM and cysteine-rich domains protein 1</fullName>
    </submittedName>
</protein>
<proteinExistence type="predicted"/>
<evidence type="ECO:0000256" key="8">
    <source>
        <dbReference type="SAM" id="MobiDB-lite"/>
    </source>
</evidence>
<evidence type="ECO:0000256" key="6">
    <source>
        <dbReference type="ARBA" id="ARBA00022833"/>
    </source>
</evidence>
<dbReference type="InterPro" id="IPR047120">
    <property type="entry name" value="Pk/Esn/Tes"/>
</dbReference>
<dbReference type="GO" id="GO:0008270">
    <property type="term" value="F:zinc ion binding"/>
    <property type="evidence" value="ECO:0007669"/>
    <property type="project" value="InterPro"/>
</dbReference>
<dbReference type="AlphaFoldDB" id="A0A1L8GHJ9"/>
<dbReference type="GeneID" id="108715852"/>
<dbReference type="InterPro" id="IPR010442">
    <property type="entry name" value="PET_domain"/>
</dbReference>
<evidence type="ECO:0000313" key="10">
    <source>
        <dbReference type="RefSeq" id="XP_018116838.1"/>
    </source>
</evidence>
<keyword evidence="5" id="KW-0677">Repeat</keyword>
<dbReference type="CTD" id="108715852"/>
<dbReference type="STRING" id="8355.A0A1L8GHJ9"/>
<evidence type="ECO:0000256" key="7">
    <source>
        <dbReference type="ARBA" id="ARBA00023038"/>
    </source>
</evidence>
<evidence type="ECO:0000256" key="4">
    <source>
        <dbReference type="ARBA" id="ARBA00022723"/>
    </source>
</evidence>
<reference evidence="10" key="1">
    <citation type="submission" date="2025-08" db="UniProtKB">
        <authorList>
            <consortium name="RefSeq"/>
        </authorList>
    </citation>
    <scope>IDENTIFICATION</scope>
    <source>
        <strain evidence="10">J_2021</strain>
        <tissue evidence="10">Erythrocytes</tissue>
    </source>
</reference>
<feature type="compositionally biased region" description="Polar residues" evidence="8">
    <location>
        <begin position="1"/>
        <end position="14"/>
    </location>
</feature>
<feature type="region of interest" description="Disordered" evidence="8">
    <location>
        <begin position="1"/>
        <end position="23"/>
    </location>
</feature>
<keyword evidence="9" id="KW-1185">Reference proteome</keyword>
<dbReference type="AGR" id="Xenbase:XB-GENE-17345970"/>
<dbReference type="FunFam" id="2.10.110.10:FF:000005">
    <property type="entry name" value="Testin isoform 1"/>
    <property type="match status" value="1"/>
</dbReference>
<keyword evidence="4" id="KW-0479">Metal-binding</keyword>
<comment type="subcellular location">
    <subcellularLocation>
        <location evidence="1">Cytoplasm</location>
    </subcellularLocation>
</comment>
<sequence>MELSSGIQKMSVGQQPAGKGASCKRSKANCSGFQPHSWRKQCESCQCPREDHFLPSDLEEDCRIGHLLSDSRYSGLTARMKGVEGARVYKRNRMIITNPITSGKDPTFLTVTYEWAPPGLNQKLAMQYMELIPKNMQPVAGTEGARYRRVQLLRQLPPYDHNPDLCQGLSELDRTAMQDFVKRYKEQALGVAEVALPCSAKQQVEKDGSKSKETNGTAKEAFEKNEYFCEMCQQPLSRDAPAVYAERAGFDKQWHPACFMCCQCREPLVNLIYFWKNKSLWCGRHYCESERPRCAGCDQIIFSEDYEQVDSSYWHPHHFSCTGCDQTLTGKPYTLEKSQPLCDPCSHSKGAH</sequence>
<evidence type="ECO:0000313" key="11">
    <source>
        <dbReference type="Xenbase" id="XB-GENE-17345970"/>
    </source>
</evidence>
<keyword evidence="3" id="KW-0963">Cytoplasm</keyword>
<dbReference type="PROSITE" id="PS00478">
    <property type="entry name" value="LIM_DOMAIN_1"/>
    <property type="match status" value="1"/>
</dbReference>
<keyword evidence="6" id="KW-0862">Zinc</keyword>
<dbReference type="PANTHER" id="PTHR24211:SF0">
    <property type="entry name" value="LIM AND CYSTEINE-RICH DOMAINS PROTEIN 1"/>
    <property type="match status" value="1"/>
</dbReference>
<dbReference type="InterPro" id="IPR001781">
    <property type="entry name" value="Znf_LIM"/>
</dbReference>
<organism evidence="9 10">
    <name type="scientific">Xenopus laevis</name>
    <name type="common">African clawed frog</name>
    <dbReference type="NCBI Taxonomy" id="8355"/>
    <lineage>
        <taxon>Eukaryota</taxon>
        <taxon>Metazoa</taxon>
        <taxon>Chordata</taxon>
        <taxon>Craniata</taxon>
        <taxon>Vertebrata</taxon>
        <taxon>Euteleostomi</taxon>
        <taxon>Amphibia</taxon>
        <taxon>Batrachia</taxon>
        <taxon>Anura</taxon>
        <taxon>Pipoidea</taxon>
        <taxon>Pipidae</taxon>
        <taxon>Xenopodinae</taxon>
        <taxon>Xenopus</taxon>
        <taxon>Xenopus</taxon>
    </lineage>
</organism>
<dbReference type="SMART" id="SM00132">
    <property type="entry name" value="LIM"/>
    <property type="match status" value="2"/>
</dbReference>
<dbReference type="Bgee" id="108715852">
    <property type="expression patterns" value="Expressed in heart and 14 other cell types or tissues"/>
</dbReference>
<dbReference type="OMA" id="HYCDSIR"/>
<evidence type="ECO:0000256" key="3">
    <source>
        <dbReference type="ARBA" id="ARBA00022490"/>
    </source>
</evidence>
<keyword evidence="2" id="KW-0217">Developmental protein</keyword>
<dbReference type="Pfam" id="PF00412">
    <property type="entry name" value="LIM"/>
    <property type="match status" value="2"/>
</dbReference>
<dbReference type="GO" id="GO:0009888">
    <property type="term" value="P:tissue development"/>
    <property type="evidence" value="ECO:0007669"/>
    <property type="project" value="UniProtKB-ARBA"/>
</dbReference>
<dbReference type="Pfam" id="PF06297">
    <property type="entry name" value="PET"/>
    <property type="match status" value="1"/>
</dbReference>
<dbReference type="RefSeq" id="XP_018116838.1">
    <property type="nucleotide sequence ID" value="XM_018261349.2"/>
</dbReference>
<dbReference type="GO" id="GO:0003714">
    <property type="term" value="F:transcription corepressor activity"/>
    <property type="evidence" value="ECO:0000318"/>
    <property type="project" value="GO_Central"/>
</dbReference>
<dbReference type="InterPro" id="IPR033724">
    <property type="entry name" value="PET_testin"/>
</dbReference>
<dbReference type="KEGG" id="xla:108715852"/>
<gene>
    <name evidence="10 11" type="primary">lmcd1.S</name>
</gene>
<evidence type="ECO:0000313" key="9">
    <source>
        <dbReference type="Proteomes" id="UP000186698"/>
    </source>
</evidence>
<dbReference type="PaxDb" id="8355-A0A1L8GHJ9"/>
<dbReference type="OrthoDB" id="10069167at2759"/>
<evidence type="ECO:0000256" key="2">
    <source>
        <dbReference type="ARBA" id="ARBA00022473"/>
    </source>
</evidence>
<evidence type="ECO:0000256" key="5">
    <source>
        <dbReference type="ARBA" id="ARBA00022737"/>
    </source>
</evidence>
<dbReference type="SUPFAM" id="SSF57716">
    <property type="entry name" value="Glucocorticoid receptor-like (DNA-binding domain)"/>
    <property type="match status" value="1"/>
</dbReference>
<dbReference type="CDD" id="cd09340">
    <property type="entry name" value="LIM1_Testin_like"/>
    <property type="match status" value="1"/>
</dbReference>
<dbReference type="PROSITE" id="PS51303">
    <property type="entry name" value="PET"/>
    <property type="match status" value="1"/>
</dbReference>